<dbReference type="Gene3D" id="1.20.940.10">
    <property type="entry name" value="Functional domain of the splicing factor Prp18"/>
    <property type="match status" value="1"/>
</dbReference>
<dbReference type="SMART" id="SM00500">
    <property type="entry name" value="SFM"/>
    <property type="match status" value="1"/>
</dbReference>
<comment type="similarity">
    <text evidence="2">Belongs to the PRP18 family.</text>
</comment>
<name>R4XH05_TAPDE</name>
<reference evidence="10 11" key="1">
    <citation type="journal article" date="2013" name="MBio">
        <title>Genome sequencing of the plant pathogen Taphrina deformans, the causal agent of peach leaf curl.</title>
        <authorList>
            <person name="Cisse O.H."/>
            <person name="Almeida J.M.G.C.F."/>
            <person name="Fonseca A."/>
            <person name="Kumar A.A."/>
            <person name="Salojaervi J."/>
            <person name="Overmyer K."/>
            <person name="Hauser P.M."/>
            <person name="Pagni M."/>
        </authorList>
    </citation>
    <scope>NUCLEOTIDE SEQUENCE [LARGE SCALE GENOMIC DNA]</scope>
    <source>
        <strain evidence="11">PYCC 5710 / ATCC 11124 / CBS 356.35 / IMI 108563 / JCM 9778 / NBRC 8474</strain>
    </source>
</reference>
<evidence type="ECO:0000259" key="9">
    <source>
        <dbReference type="SMART" id="SM00500"/>
    </source>
</evidence>
<dbReference type="GO" id="GO:0000350">
    <property type="term" value="P:generation of catalytic spliceosome for second transesterification step"/>
    <property type="evidence" value="ECO:0007669"/>
    <property type="project" value="TreeGrafter"/>
</dbReference>
<dbReference type="InterPro" id="IPR039979">
    <property type="entry name" value="PRPF18"/>
</dbReference>
<dbReference type="SUPFAM" id="SSF158230">
    <property type="entry name" value="PRP4-like"/>
    <property type="match status" value="1"/>
</dbReference>
<evidence type="ECO:0000256" key="3">
    <source>
        <dbReference type="ARBA" id="ARBA00018242"/>
    </source>
</evidence>
<dbReference type="EMBL" id="CAHR02000427">
    <property type="protein sequence ID" value="CCG85076.1"/>
    <property type="molecule type" value="Genomic_DNA"/>
</dbReference>
<accession>R4XH05</accession>
<dbReference type="Proteomes" id="UP000013776">
    <property type="component" value="Unassembled WGS sequence"/>
</dbReference>
<feature type="region of interest" description="Disordered" evidence="8">
    <location>
        <begin position="1"/>
        <end position="81"/>
    </location>
</feature>
<evidence type="ECO:0000313" key="10">
    <source>
        <dbReference type="EMBL" id="CCG85076.1"/>
    </source>
</evidence>
<comment type="caution">
    <text evidence="10">The sequence shown here is derived from an EMBL/GenBank/DDBJ whole genome shotgun (WGS) entry which is preliminary data.</text>
</comment>
<dbReference type="InterPro" id="IPR004098">
    <property type="entry name" value="Prp18"/>
</dbReference>
<feature type="compositionally biased region" description="Basic and acidic residues" evidence="8">
    <location>
        <begin position="49"/>
        <end position="81"/>
    </location>
</feature>
<dbReference type="OrthoDB" id="10261918at2759"/>
<gene>
    <name evidence="10" type="ORF">TAPDE_005665</name>
</gene>
<protein>
    <recommendedName>
        <fullName evidence="3">Pre-mRNA-splicing factor 18</fullName>
    </recommendedName>
</protein>
<dbReference type="PANTHER" id="PTHR13007:SF19">
    <property type="entry name" value="PRE-MRNA-SPLICING FACTOR 18"/>
    <property type="match status" value="1"/>
</dbReference>
<dbReference type="STRING" id="1097556.R4XH05"/>
<dbReference type="AlphaFoldDB" id="R4XH05"/>
<keyword evidence="6" id="KW-0508">mRNA splicing</keyword>
<evidence type="ECO:0000256" key="6">
    <source>
        <dbReference type="ARBA" id="ARBA00023187"/>
    </source>
</evidence>
<evidence type="ECO:0000256" key="4">
    <source>
        <dbReference type="ARBA" id="ARBA00022664"/>
    </source>
</evidence>
<dbReference type="SUPFAM" id="SSF47938">
    <property type="entry name" value="Functional domain of the splicing factor Prp18"/>
    <property type="match status" value="1"/>
</dbReference>
<dbReference type="Pfam" id="PF08799">
    <property type="entry name" value="PRP4"/>
    <property type="match status" value="1"/>
</dbReference>
<dbReference type="Pfam" id="PF02840">
    <property type="entry name" value="Prp18"/>
    <property type="match status" value="1"/>
</dbReference>
<dbReference type="PANTHER" id="PTHR13007">
    <property type="entry name" value="PRE-MRNA SPLICING FACTOR-RELATED"/>
    <property type="match status" value="1"/>
</dbReference>
<keyword evidence="4" id="KW-0507">mRNA processing</keyword>
<evidence type="ECO:0000313" key="11">
    <source>
        <dbReference type="Proteomes" id="UP000013776"/>
    </source>
</evidence>
<dbReference type="GO" id="GO:0005682">
    <property type="term" value="C:U5 snRNP"/>
    <property type="evidence" value="ECO:0007669"/>
    <property type="project" value="TreeGrafter"/>
</dbReference>
<dbReference type="Gene3D" id="4.10.280.110">
    <property type="entry name" value="Pre-mRNA processing factor 4 domain"/>
    <property type="match status" value="1"/>
</dbReference>
<dbReference type="VEuPathDB" id="FungiDB:TAPDE_005665"/>
<keyword evidence="5" id="KW-0747">Spliceosome</keyword>
<feature type="domain" description="Pre-mRNA processing factor 4 (PRP4)-like" evidence="9">
    <location>
        <begin position="83"/>
        <end position="133"/>
    </location>
</feature>
<comment type="subcellular location">
    <subcellularLocation>
        <location evidence="1">Nucleus</location>
    </subcellularLocation>
</comment>
<proteinExistence type="inferred from homology"/>
<dbReference type="InterPro" id="IPR014906">
    <property type="entry name" value="PRP4-like"/>
</dbReference>
<organism evidence="10 11">
    <name type="scientific">Taphrina deformans (strain PYCC 5710 / ATCC 11124 / CBS 356.35 / IMI 108563 / JCM 9778 / NBRC 8474)</name>
    <name type="common">Peach leaf curl fungus</name>
    <name type="synonym">Lalaria deformans</name>
    <dbReference type="NCBI Taxonomy" id="1097556"/>
    <lineage>
        <taxon>Eukaryota</taxon>
        <taxon>Fungi</taxon>
        <taxon>Dikarya</taxon>
        <taxon>Ascomycota</taxon>
        <taxon>Taphrinomycotina</taxon>
        <taxon>Taphrinomycetes</taxon>
        <taxon>Taphrinales</taxon>
        <taxon>Taphrinaceae</taxon>
        <taxon>Taphrina</taxon>
    </lineage>
</organism>
<dbReference type="GO" id="GO:0046540">
    <property type="term" value="C:U4/U6 x U5 tri-snRNP complex"/>
    <property type="evidence" value="ECO:0007669"/>
    <property type="project" value="TreeGrafter"/>
</dbReference>
<dbReference type="GO" id="GO:0071021">
    <property type="term" value="C:U2-type post-spliceosomal complex"/>
    <property type="evidence" value="ECO:0007669"/>
    <property type="project" value="TreeGrafter"/>
</dbReference>
<keyword evidence="11" id="KW-1185">Reference proteome</keyword>
<evidence type="ECO:0000256" key="7">
    <source>
        <dbReference type="ARBA" id="ARBA00023242"/>
    </source>
</evidence>
<sequence>MDFLSGEINKLKRKAPQESDRKYIKRSEIEASRQEEYRKQQEELASGRQSREAERLRCLAEHESAKRKKDSDRALKEQKNVEPDLDAIQADLRALKQPIRYFGEEPADIKKRLDQYKARQEQLTNSTNALLQEVYSDPRDEDLSIDESLFGVDLSLLKTEEEEKRLALHNQIFLLLKFYIKQWDHDVRSSSPDGGESSQVAMQKQAKEHLARLLLRLKTGNLPIDILTNLASVVSSLQQADFTGANRAYLQMSIGKATWPVGVTSVGIHERAQRERQHKKLDSAHILADETTRQWLQSLKRLITYREKRAAEMT</sequence>
<feature type="compositionally biased region" description="Basic and acidic residues" evidence="8">
    <location>
        <begin position="15"/>
        <end position="42"/>
    </location>
</feature>
<dbReference type="InterPro" id="IPR036285">
    <property type="entry name" value="PRP4-like_sf"/>
</dbReference>
<evidence type="ECO:0000256" key="2">
    <source>
        <dbReference type="ARBA" id="ARBA00008137"/>
    </source>
</evidence>
<evidence type="ECO:0000256" key="1">
    <source>
        <dbReference type="ARBA" id="ARBA00004123"/>
    </source>
</evidence>
<evidence type="ECO:0000256" key="5">
    <source>
        <dbReference type="ARBA" id="ARBA00022728"/>
    </source>
</evidence>
<keyword evidence="7" id="KW-0539">Nucleus</keyword>
<dbReference type="eggNOG" id="KOG2808">
    <property type="taxonomic scope" value="Eukaryota"/>
</dbReference>
<evidence type="ECO:0000256" key="8">
    <source>
        <dbReference type="SAM" id="MobiDB-lite"/>
    </source>
</evidence>